<proteinExistence type="predicted"/>
<dbReference type="RefSeq" id="WP_077314365.1">
    <property type="nucleotide sequence ID" value="NZ_AP024888.1"/>
</dbReference>
<organism evidence="1 2">
    <name type="scientific">Vibrio palustris</name>
    <dbReference type="NCBI Taxonomy" id="1918946"/>
    <lineage>
        <taxon>Bacteria</taxon>
        <taxon>Pseudomonadati</taxon>
        <taxon>Pseudomonadota</taxon>
        <taxon>Gammaproteobacteria</taxon>
        <taxon>Vibrionales</taxon>
        <taxon>Vibrionaceae</taxon>
        <taxon>Vibrio</taxon>
    </lineage>
</organism>
<name>A0A1R4B4X3_9VIBR</name>
<reference evidence="1 2" key="1">
    <citation type="submission" date="2017-02" db="EMBL/GenBank/DDBJ databases">
        <authorList>
            <person name="Peterson S.W."/>
        </authorList>
    </citation>
    <scope>NUCLEOTIDE SEQUENCE [LARGE SCALE GENOMIC DNA]</scope>
    <source>
        <strain evidence="1 2">CECT 9027</strain>
    </source>
</reference>
<dbReference type="Proteomes" id="UP000189475">
    <property type="component" value="Unassembled WGS sequence"/>
</dbReference>
<sequence>MNIHDRIDSLEQDIYVACSEGDFNTAAQLEQKLERLRGHVAHPFEDDPYALEGRMFLDNDEY</sequence>
<dbReference type="AlphaFoldDB" id="A0A1R4B4X3"/>
<gene>
    <name evidence="1" type="ORF">VPAL9027_01943</name>
</gene>
<dbReference type="OrthoDB" id="5824496at2"/>
<dbReference type="EMBL" id="FUFT01000005">
    <property type="protein sequence ID" value="SJL83964.1"/>
    <property type="molecule type" value="Genomic_DNA"/>
</dbReference>
<protein>
    <submittedName>
        <fullName evidence="1">Uncharacterized protein</fullName>
    </submittedName>
</protein>
<accession>A0A1R4B4X3</accession>
<evidence type="ECO:0000313" key="2">
    <source>
        <dbReference type="Proteomes" id="UP000189475"/>
    </source>
</evidence>
<evidence type="ECO:0000313" key="1">
    <source>
        <dbReference type="EMBL" id="SJL83964.1"/>
    </source>
</evidence>
<keyword evidence="2" id="KW-1185">Reference proteome</keyword>